<reference evidence="1" key="1">
    <citation type="submission" date="2021-02" db="EMBL/GenBank/DDBJ databases">
        <authorList>
            <person name="Nowell W R."/>
        </authorList>
    </citation>
    <scope>NUCLEOTIDE SEQUENCE</scope>
</reference>
<gene>
    <name evidence="1" type="ORF">SMN809_LOCUS43683</name>
    <name evidence="2" type="ORF">SMN809_LOCUS52962</name>
</gene>
<feature type="non-terminal residue" evidence="1">
    <location>
        <position position="58"/>
    </location>
</feature>
<comment type="caution">
    <text evidence="1">The sequence shown here is derived from an EMBL/GenBank/DDBJ whole genome shotgun (WGS) entry which is preliminary data.</text>
</comment>
<evidence type="ECO:0000313" key="3">
    <source>
        <dbReference type="Proteomes" id="UP000676336"/>
    </source>
</evidence>
<evidence type="ECO:0000313" key="2">
    <source>
        <dbReference type="EMBL" id="CAF4926233.1"/>
    </source>
</evidence>
<accession>A0A8S3ACP7</accession>
<dbReference type="EMBL" id="CAJOBI010181016">
    <property type="protein sequence ID" value="CAF4926233.1"/>
    <property type="molecule type" value="Genomic_DNA"/>
</dbReference>
<dbReference type="Proteomes" id="UP000676336">
    <property type="component" value="Unassembled WGS sequence"/>
</dbReference>
<dbReference type="AlphaFoldDB" id="A0A8S3ACP7"/>
<dbReference type="EMBL" id="CAJOBI010129371">
    <property type="protein sequence ID" value="CAF4716892.1"/>
    <property type="molecule type" value="Genomic_DNA"/>
</dbReference>
<name>A0A8S3ACP7_9BILA</name>
<proteinExistence type="predicted"/>
<feature type="non-terminal residue" evidence="1">
    <location>
        <position position="1"/>
    </location>
</feature>
<evidence type="ECO:0000313" key="1">
    <source>
        <dbReference type="EMBL" id="CAF4716892.1"/>
    </source>
</evidence>
<organism evidence="1 3">
    <name type="scientific">Rotaria magnacalcarata</name>
    <dbReference type="NCBI Taxonomy" id="392030"/>
    <lineage>
        <taxon>Eukaryota</taxon>
        <taxon>Metazoa</taxon>
        <taxon>Spiralia</taxon>
        <taxon>Gnathifera</taxon>
        <taxon>Rotifera</taxon>
        <taxon>Eurotatoria</taxon>
        <taxon>Bdelloidea</taxon>
        <taxon>Philodinida</taxon>
        <taxon>Philodinidae</taxon>
        <taxon>Rotaria</taxon>
    </lineage>
</organism>
<protein>
    <submittedName>
        <fullName evidence="1">Uncharacterized protein</fullName>
    </submittedName>
</protein>
<sequence>EIDFHNLEKEIELYLETSSEHLRSAQHQHDKGAAYQTISDRLQQNEHALNKLIQLAER</sequence>